<proteinExistence type="predicted"/>
<reference evidence="1" key="1">
    <citation type="submission" date="2015-04" db="UniProtKB">
        <authorList>
            <consortium name="EnsemblPlants"/>
        </authorList>
    </citation>
    <scope>IDENTIFICATION</scope>
</reference>
<dbReference type="Gramene" id="OGLUM03G25430.1">
    <property type="protein sequence ID" value="OGLUM03G25430.1"/>
    <property type="gene ID" value="OGLUM03G25430"/>
</dbReference>
<sequence length="91" mass="10177">MAARCGATRRTEAGCFHTSFRMLATFPTNINCPSNSVSRQAQLELQFLMDTLADHQLQHERPDERAFILTSAGTTTAAAYNLHTYQYHGTL</sequence>
<name>A0A0D9ZA28_9ORYZ</name>
<organism evidence="1">
    <name type="scientific">Oryza glumipatula</name>
    <dbReference type="NCBI Taxonomy" id="40148"/>
    <lineage>
        <taxon>Eukaryota</taxon>
        <taxon>Viridiplantae</taxon>
        <taxon>Streptophyta</taxon>
        <taxon>Embryophyta</taxon>
        <taxon>Tracheophyta</taxon>
        <taxon>Spermatophyta</taxon>
        <taxon>Magnoliopsida</taxon>
        <taxon>Liliopsida</taxon>
        <taxon>Poales</taxon>
        <taxon>Poaceae</taxon>
        <taxon>BOP clade</taxon>
        <taxon>Oryzoideae</taxon>
        <taxon>Oryzeae</taxon>
        <taxon>Oryzinae</taxon>
        <taxon>Oryza</taxon>
    </lineage>
</organism>
<keyword evidence="2" id="KW-1185">Reference proteome</keyword>
<reference evidence="1" key="2">
    <citation type="submission" date="2018-05" db="EMBL/GenBank/DDBJ databases">
        <title>OgluRS3 (Oryza glumaepatula Reference Sequence Version 3).</title>
        <authorList>
            <person name="Zhang J."/>
            <person name="Kudrna D."/>
            <person name="Lee S."/>
            <person name="Talag J."/>
            <person name="Welchert J."/>
            <person name="Wing R.A."/>
        </authorList>
    </citation>
    <scope>NUCLEOTIDE SEQUENCE [LARGE SCALE GENOMIC DNA]</scope>
</reference>
<evidence type="ECO:0000313" key="2">
    <source>
        <dbReference type="Proteomes" id="UP000026961"/>
    </source>
</evidence>
<dbReference type="Proteomes" id="UP000026961">
    <property type="component" value="Chromosome 3"/>
</dbReference>
<dbReference type="EnsemblPlants" id="OGLUM03G25430.1">
    <property type="protein sequence ID" value="OGLUM03G25430.1"/>
    <property type="gene ID" value="OGLUM03G25430"/>
</dbReference>
<accession>A0A0D9ZA28</accession>
<dbReference type="AlphaFoldDB" id="A0A0D9ZA28"/>
<evidence type="ECO:0000313" key="1">
    <source>
        <dbReference type="EnsemblPlants" id="OGLUM03G25430.1"/>
    </source>
</evidence>
<protein>
    <submittedName>
        <fullName evidence="1">Uncharacterized protein</fullName>
    </submittedName>
</protein>
<dbReference type="HOGENOM" id="CLU_2430647_0_0_1"/>